<feature type="transmembrane region" description="Helical" evidence="10">
    <location>
        <begin position="175"/>
        <end position="197"/>
    </location>
</feature>
<organism evidence="11 12">
    <name type="scientific">Uabimicrobium amorphum</name>
    <dbReference type="NCBI Taxonomy" id="2596890"/>
    <lineage>
        <taxon>Bacteria</taxon>
        <taxon>Pseudomonadati</taxon>
        <taxon>Planctomycetota</taxon>
        <taxon>Candidatus Uabimicrobiia</taxon>
        <taxon>Candidatus Uabimicrobiales</taxon>
        <taxon>Candidatus Uabimicrobiaceae</taxon>
        <taxon>Candidatus Uabimicrobium</taxon>
    </lineage>
</organism>
<reference evidence="11 12" key="1">
    <citation type="submission" date="2019-08" db="EMBL/GenBank/DDBJ databases">
        <title>Complete genome sequence of Candidatus Uab amorphum.</title>
        <authorList>
            <person name="Shiratori T."/>
            <person name="Suzuki S."/>
            <person name="Kakizawa Y."/>
            <person name="Ishida K."/>
        </authorList>
    </citation>
    <scope>NUCLEOTIDE SEQUENCE [LARGE SCALE GENOMIC DNA]</scope>
    <source>
        <strain evidence="11 12">SRT547</strain>
    </source>
</reference>
<feature type="transmembrane region" description="Helical" evidence="10">
    <location>
        <begin position="447"/>
        <end position="467"/>
    </location>
</feature>
<accession>A0A5S9F1S4</accession>
<dbReference type="KEGG" id="uam:UABAM_00844"/>
<evidence type="ECO:0000256" key="2">
    <source>
        <dbReference type="ARBA" id="ARBA00022475"/>
    </source>
</evidence>
<keyword evidence="7 10" id="KW-0472">Membrane</keyword>
<dbReference type="Proteomes" id="UP000326354">
    <property type="component" value="Chromosome"/>
</dbReference>
<evidence type="ECO:0000313" key="11">
    <source>
        <dbReference type="EMBL" id="BBM82501.1"/>
    </source>
</evidence>
<dbReference type="EMBL" id="AP019860">
    <property type="protein sequence ID" value="BBM82501.1"/>
    <property type="molecule type" value="Genomic_DNA"/>
</dbReference>
<feature type="transmembrane region" description="Helical" evidence="10">
    <location>
        <begin position="35"/>
        <end position="59"/>
    </location>
</feature>
<dbReference type="Pfam" id="PF03023">
    <property type="entry name" value="MurJ"/>
    <property type="match status" value="1"/>
</dbReference>
<dbReference type="GO" id="GO:0009252">
    <property type="term" value="P:peptidoglycan biosynthetic process"/>
    <property type="evidence" value="ECO:0007669"/>
    <property type="project" value="UniProtKB-KW"/>
</dbReference>
<evidence type="ECO:0000256" key="8">
    <source>
        <dbReference type="ARBA" id="ARBA00060041"/>
    </source>
</evidence>
<evidence type="ECO:0000256" key="3">
    <source>
        <dbReference type="ARBA" id="ARBA00022692"/>
    </source>
</evidence>
<feature type="transmembrane region" description="Helical" evidence="10">
    <location>
        <begin position="291"/>
        <end position="316"/>
    </location>
</feature>
<dbReference type="GO" id="GO:0008360">
    <property type="term" value="P:regulation of cell shape"/>
    <property type="evidence" value="ECO:0007669"/>
    <property type="project" value="UniProtKB-KW"/>
</dbReference>
<protein>
    <submittedName>
        <fullName evidence="11">Putative lipid II flippase MurJ</fullName>
    </submittedName>
</protein>
<gene>
    <name evidence="11" type="ORF">UABAM_00844</name>
</gene>
<keyword evidence="6 10" id="KW-1133">Transmembrane helix</keyword>
<feature type="transmembrane region" description="Helical" evidence="10">
    <location>
        <begin position="80"/>
        <end position="103"/>
    </location>
</feature>
<comment type="similarity">
    <text evidence="9">Belongs to the MurJ/MviN family.</text>
</comment>
<keyword evidence="4" id="KW-0133">Cell shape</keyword>
<comment type="subcellular location">
    <subcellularLocation>
        <location evidence="1">Cell membrane</location>
        <topology evidence="1">Multi-pass membrane protein</topology>
    </subcellularLocation>
</comment>
<sequence length="483" mass="55575">MVFTLNFLNILKILIAIVYQIIFLQFFGAGLETDVYLIVLGVIQYLAILLVSTIADIYVPFYSQLKNEDSDRADQLVGSVLIFFTLLMSSVCVLLYFFSFSAVKIFSLGFTEEKALLAAQMMEIWSVALFFNVMYNIVNQILVANLYLKIHYQLSLITPIANFIALIFFSATWGIYALVYSFLLGTVVNFVIIYLYFMRCSRFQWKNPFYNSDLRQLFRQSLPFYVGKYIYHSETLIVSNLLSFFPTGHITLFHYAQRLFKYIASVSNSPTLSVLYAKASQMIAEDKRRELGNLLAITLKTNMVLFVLLTMGNVWIFKPLYSLAFGEKVSTQQLDVLYYLFIILVPYNVVWAIQLPFAKITFALKKGSNFLFISLWYICIFAISICIFMPTLGVYGLPLAMFVSQIFSAKSYMKITYEYLQSGKMLKYTTSVLYLFIYIIGQKLLTLWGASLFTTACFLVLCCLFMLRHILDAGNYLLTKTVN</sequence>
<evidence type="ECO:0000256" key="1">
    <source>
        <dbReference type="ARBA" id="ARBA00004651"/>
    </source>
</evidence>
<dbReference type="AlphaFoldDB" id="A0A5S9F1S4"/>
<evidence type="ECO:0000256" key="6">
    <source>
        <dbReference type="ARBA" id="ARBA00022989"/>
    </source>
</evidence>
<keyword evidence="5" id="KW-0573">Peptidoglycan synthesis</keyword>
<evidence type="ECO:0000256" key="9">
    <source>
        <dbReference type="ARBA" id="ARBA00061532"/>
    </source>
</evidence>
<dbReference type="RefSeq" id="WP_173013126.1">
    <property type="nucleotide sequence ID" value="NZ_AP019860.1"/>
</dbReference>
<dbReference type="PANTHER" id="PTHR30250">
    <property type="entry name" value="PST FAMILY PREDICTED COLANIC ACID TRANSPORTER"/>
    <property type="match status" value="1"/>
</dbReference>
<evidence type="ECO:0000313" key="12">
    <source>
        <dbReference type="Proteomes" id="UP000326354"/>
    </source>
</evidence>
<evidence type="ECO:0000256" key="10">
    <source>
        <dbReference type="SAM" id="Phobius"/>
    </source>
</evidence>
<keyword evidence="3 10" id="KW-0812">Transmembrane</keyword>
<dbReference type="GO" id="GO:0005886">
    <property type="term" value="C:plasma membrane"/>
    <property type="evidence" value="ECO:0007669"/>
    <property type="project" value="UniProtKB-SubCell"/>
</dbReference>
<keyword evidence="2" id="KW-1003">Cell membrane</keyword>
<evidence type="ECO:0000256" key="4">
    <source>
        <dbReference type="ARBA" id="ARBA00022960"/>
    </source>
</evidence>
<evidence type="ECO:0000256" key="5">
    <source>
        <dbReference type="ARBA" id="ARBA00022984"/>
    </source>
</evidence>
<feature type="transmembrane region" description="Helical" evidence="10">
    <location>
        <begin position="370"/>
        <end position="390"/>
    </location>
</feature>
<keyword evidence="12" id="KW-1185">Reference proteome</keyword>
<feature type="transmembrane region" description="Helical" evidence="10">
    <location>
        <begin position="150"/>
        <end position="169"/>
    </location>
</feature>
<feature type="transmembrane region" description="Helical" evidence="10">
    <location>
        <begin position="7"/>
        <end position="29"/>
    </location>
</feature>
<evidence type="ECO:0000256" key="7">
    <source>
        <dbReference type="ARBA" id="ARBA00023136"/>
    </source>
</evidence>
<feature type="transmembrane region" description="Helical" evidence="10">
    <location>
        <begin position="115"/>
        <end position="138"/>
    </location>
</feature>
<dbReference type="InterPro" id="IPR050833">
    <property type="entry name" value="Poly_Biosynth_Transport"/>
</dbReference>
<name>A0A5S9F1S4_UABAM</name>
<proteinExistence type="inferred from homology"/>
<comment type="function">
    <text evidence="8">Involved in peptidoglycan biosynthesis. Transports lipid-linked peptidoglycan precursors from the inner to the outer leaflet of the cytoplasmic membrane.</text>
</comment>
<dbReference type="PANTHER" id="PTHR30250:SF11">
    <property type="entry name" value="O-ANTIGEN TRANSPORTER-RELATED"/>
    <property type="match status" value="1"/>
</dbReference>
<feature type="transmembrane region" description="Helical" evidence="10">
    <location>
        <begin position="336"/>
        <end position="358"/>
    </location>
</feature>
<dbReference type="InterPro" id="IPR004268">
    <property type="entry name" value="MurJ"/>
</dbReference>